<evidence type="ECO:0000313" key="7">
    <source>
        <dbReference type="Proteomes" id="UP001212152"/>
    </source>
</evidence>
<comment type="caution">
    <text evidence="6">The sequence shown here is derived from an EMBL/GenBank/DDBJ whole genome shotgun (WGS) entry which is preliminary data.</text>
</comment>
<dbReference type="InterPro" id="IPR050700">
    <property type="entry name" value="YIM1/Zinc_Alcohol_DH_Fams"/>
</dbReference>
<dbReference type="PANTHER" id="PTHR11695">
    <property type="entry name" value="ALCOHOL DEHYDROGENASE RELATED"/>
    <property type="match status" value="1"/>
</dbReference>
<dbReference type="SUPFAM" id="SSF51735">
    <property type="entry name" value="NAD(P)-binding Rossmann-fold domains"/>
    <property type="match status" value="1"/>
</dbReference>
<dbReference type="InterPro" id="IPR002364">
    <property type="entry name" value="Quin_OxRdtase/zeta-crystal_CS"/>
</dbReference>
<keyword evidence="2" id="KW-0479">Metal-binding</keyword>
<dbReference type="Gene3D" id="3.90.180.10">
    <property type="entry name" value="Medium-chain alcohol dehydrogenases, catalytic domain"/>
    <property type="match status" value="1"/>
</dbReference>
<dbReference type="PANTHER" id="PTHR11695:SF294">
    <property type="entry name" value="RETICULON-4-INTERACTING PROTEIN 1, MITOCHONDRIAL"/>
    <property type="match status" value="1"/>
</dbReference>
<keyword evidence="4" id="KW-0560">Oxidoreductase</keyword>
<dbReference type="InterPro" id="IPR011032">
    <property type="entry name" value="GroES-like_sf"/>
</dbReference>
<dbReference type="SUPFAM" id="SSF50129">
    <property type="entry name" value="GroES-like"/>
    <property type="match status" value="1"/>
</dbReference>
<dbReference type="InterPro" id="IPR036291">
    <property type="entry name" value="NAD(P)-bd_dom_sf"/>
</dbReference>
<evidence type="ECO:0000256" key="2">
    <source>
        <dbReference type="ARBA" id="ARBA00022723"/>
    </source>
</evidence>
<dbReference type="CDD" id="cd08252">
    <property type="entry name" value="AL_MDR"/>
    <property type="match status" value="1"/>
</dbReference>
<reference evidence="6" key="1">
    <citation type="submission" date="2020-05" db="EMBL/GenBank/DDBJ databases">
        <title>Phylogenomic resolution of chytrid fungi.</title>
        <authorList>
            <person name="Stajich J.E."/>
            <person name="Amses K."/>
            <person name="Simmons R."/>
            <person name="Seto K."/>
            <person name="Myers J."/>
            <person name="Bonds A."/>
            <person name="Quandt C.A."/>
            <person name="Barry K."/>
            <person name="Liu P."/>
            <person name="Grigoriev I."/>
            <person name="Longcore J.E."/>
            <person name="James T.Y."/>
        </authorList>
    </citation>
    <scope>NUCLEOTIDE SEQUENCE</scope>
    <source>
        <strain evidence="6">JEL0379</strain>
    </source>
</reference>
<comment type="similarity">
    <text evidence="1">Belongs to the zinc-containing alcohol dehydrogenase family. Quinone oxidoreductase subfamily.</text>
</comment>
<dbReference type="SMART" id="SM00829">
    <property type="entry name" value="PKS_ER"/>
    <property type="match status" value="1"/>
</dbReference>
<dbReference type="InterPro" id="IPR013154">
    <property type="entry name" value="ADH-like_N"/>
</dbReference>
<evidence type="ECO:0000256" key="1">
    <source>
        <dbReference type="ARBA" id="ARBA00010371"/>
    </source>
</evidence>
<dbReference type="NCBIfam" id="TIGR02817">
    <property type="entry name" value="adh_fam_1"/>
    <property type="match status" value="1"/>
</dbReference>
<dbReference type="InterPro" id="IPR013149">
    <property type="entry name" value="ADH-like_C"/>
</dbReference>
<feature type="domain" description="Enoyl reductase (ER)" evidence="5">
    <location>
        <begin position="19"/>
        <end position="342"/>
    </location>
</feature>
<proteinExistence type="inferred from homology"/>
<evidence type="ECO:0000259" key="5">
    <source>
        <dbReference type="SMART" id="SM00829"/>
    </source>
</evidence>
<organism evidence="6 7">
    <name type="scientific">Geranomyces variabilis</name>
    <dbReference type="NCBI Taxonomy" id="109894"/>
    <lineage>
        <taxon>Eukaryota</taxon>
        <taxon>Fungi</taxon>
        <taxon>Fungi incertae sedis</taxon>
        <taxon>Chytridiomycota</taxon>
        <taxon>Chytridiomycota incertae sedis</taxon>
        <taxon>Chytridiomycetes</taxon>
        <taxon>Spizellomycetales</taxon>
        <taxon>Powellomycetaceae</taxon>
        <taxon>Geranomyces</taxon>
    </lineage>
</organism>
<sequence>MAAETHMQAFGTRPMDAEHALESFTIPRPTLQTDTDILVKVDSVSINPVDLKVRDGAFSDPPTPQSPPKILGWDAAGVVVDVGSAVTRFKKGDQVFYAGAINRSGSYAQYHVVDSRIVGHAPTSIGLGVAASFPLVSLTAYEGIFEAARISKTEKQTGKTFLVVGGAGGVGSMAIQVAKYAGYTVIATASRAETIKFVQDLGADHTVNHRSPLAPQLAKLGFKNVDAVFNTQSASEYYDVLIDILKPFGSLITIDVVTASVEITKAVFKSINVVTELMFTRSLYDHEPEVQGEILDKVAELIDAGIFKPMLKKTDVLDLTLENLRKAHELVKKGSAIGKIALQFK</sequence>
<keyword evidence="7" id="KW-1185">Reference proteome</keyword>
<keyword evidence="3" id="KW-0862">Zinc</keyword>
<dbReference type="InterPro" id="IPR014182">
    <property type="entry name" value="ADH_Zn_typ-1"/>
</dbReference>
<dbReference type="AlphaFoldDB" id="A0AAD5TS60"/>
<gene>
    <name evidence="6" type="ORF">HDU87_002758</name>
</gene>
<name>A0AAD5TS60_9FUNG</name>
<dbReference type="GO" id="GO:0016491">
    <property type="term" value="F:oxidoreductase activity"/>
    <property type="evidence" value="ECO:0007669"/>
    <property type="project" value="UniProtKB-KW"/>
</dbReference>
<protein>
    <recommendedName>
        <fullName evidence="5">Enoyl reductase (ER) domain-containing protein</fullName>
    </recommendedName>
</protein>
<dbReference type="Pfam" id="PF08240">
    <property type="entry name" value="ADH_N"/>
    <property type="match status" value="1"/>
</dbReference>
<evidence type="ECO:0000256" key="3">
    <source>
        <dbReference type="ARBA" id="ARBA00022833"/>
    </source>
</evidence>
<evidence type="ECO:0000256" key="4">
    <source>
        <dbReference type="ARBA" id="ARBA00023002"/>
    </source>
</evidence>
<evidence type="ECO:0000313" key="6">
    <source>
        <dbReference type="EMBL" id="KAJ3185190.1"/>
    </source>
</evidence>
<dbReference type="InterPro" id="IPR020843">
    <property type="entry name" value="ER"/>
</dbReference>
<dbReference type="Gene3D" id="3.40.50.720">
    <property type="entry name" value="NAD(P)-binding Rossmann-like Domain"/>
    <property type="match status" value="1"/>
</dbReference>
<dbReference type="PROSITE" id="PS01162">
    <property type="entry name" value="QOR_ZETA_CRYSTAL"/>
    <property type="match status" value="1"/>
</dbReference>
<dbReference type="Proteomes" id="UP001212152">
    <property type="component" value="Unassembled WGS sequence"/>
</dbReference>
<dbReference type="GO" id="GO:0008270">
    <property type="term" value="F:zinc ion binding"/>
    <property type="evidence" value="ECO:0007669"/>
    <property type="project" value="InterPro"/>
</dbReference>
<dbReference type="EMBL" id="JADGJQ010000002">
    <property type="protein sequence ID" value="KAJ3185190.1"/>
    <property type="molecule type" value="Genomic_DNA"/>
</dbReference>
<dbReference type="Pfam" id="PF00107">
    <property type="entry name" value="ADH_zinc_N"/>
    <property type="match status" value="1"/>
</dbReference>
<accession>A0AAD5TS60</accession>